<evidence type="ECO:0000313" key="2">
    <source>
        <dbReference type="EMBL" id="KAH6686360.1"/>
    </source>
</evidence>
<dbReference type="EMBL" id="JAGSXJ010000013">
    <property type="protein sequence ID" value="KAH6686360.1"/>
    <property type="molecule type" value="Genomic_DNA"/>
</dbReference>
<reference evidence="2" key="1">
    <citation type="journal article" date="2021" name="Nat. Commun.">
        <title>Genetic determinants of endophytism in the Arabidopsis root mycobiome.</title>
        <authorList>
            <person name="Mesny F."/>
            <person name="Miyauchi S."/>
            <person name="Thiergart T."/>
            <person name="Pickel B."/>
            <person name="Atanasova L."/>
            <person name="Karlsson M."/>
            <person name="Huettel B."/>
            <person name="Barry K.W."/>
            <person name="Haridas S."/>
            <person name="Chen C."/>
            <person name="Bauer D."/>
            <person name="Andreopoulos W."/>
            <person name="Pangilinan J."/>
            <person name="LaButti K."/>
            <person name="Riley R."/>
            <person name="Lipzen A."/>
            <person name="Clum A."/>
            <person name="Drula E."/>
            <person name="Henrissat B."/>
            <person name="Kohler A."/>
            <person name="Grigoriev I.V."/>
            <person name="Martin F.M."/>
            <person name="Hacquard S."/>
        </authorList>
    </citation>
    <scope>NUCLEOTIDE SEQUENCE</scope>
    <source>
        <strain evidence="2">MPI-SDFR-AT-0117</strain>
    </source>
</reference>
<dbReference type="Proteomes" id="UP000770015">
    <property type="component" value="Unassembled WGS sequence"/>
</dbReference>
<organism evidence="2 3">
    <name type="scientific">Plectosphaerella plurivora</name>
    <dbReference type="NCBI Taxonomy" id="936078"/>
    <lineage>
        <taxon>Eukaryota</taxon>
        <taxon>Fungi</taxon>
        <taxon>Dikarya</taxon>
        <taxon>Ascomycota</taxon>
        <taxon>Pezizomycotina</taxon>
        <taxon>Sordariomycetes</taxon>
        <taxon>Hypocreomycetidae</taxon>
        <taxon>Glomerellales</taxon>
        <taxon>Plectosphaerellaceae</taxon>
        <taxon>Plectosphaerella</taxon>
    </lineage>
</organism>
<gene>
    <name evidence="2" type="ORF">F5X68DRAFT_232524</name>
</gene>
<feature type="chain" id="PRO_5040480933" evidence="1">
    <location>
        <begin position="19"/>
        <end position="179"/>
    </location>
</feature>
<dbReference type="OrthoDB" id="3513524at2759"/>
<accession>A0A9P9A9U4</accession>
<comment type="caution">
    <text evidence="2">The sequence shown here is derived from an EMBL/GenBank/DDBJ whole genome shotgun (WGS) entry which is preliminary data.</text>
</comment>
<keyword evidence="3" id="KW-1185">Reference proteome</keyword>
<sequence length="179" mass="19114">MHFSQILSILGSAAVVAATNTVTFISLDGTDRTVYFTPSAGHEQVETITVKGGDKVVSEIPQGWIGNWHSISDGKENTPGMLGEVAFQGWNGFTYFDVSAIVDPTDHDGVKEMYPASSNAPTSGCETFPCNNAYYVWDDVQTKVTPETDIICTLGSGVSPLVAAEAPAAVKRNFVEGKF</sequence>
<keyword evidence="1" id="KW-0732">Signal</keyword>
<evidence type="ECO:0000256" key="1">
    <source>
        <dbReference type="SAM" id="SignalP"/>
    </source>
</evidence>
<dbReference type="AlphaFoldDB" id="A0A9P9A9U4"/>
<proteinExistence type="predicted"/>
<evidence type="ECO:0000313" key="3">
    <source>
        <dbReference type="Proteomes" id="UP000770015"/>
    </source>
</evidence>
<name>A0A9P9A9U4_9PEZI</name>
<protein>
    <submittedName>
        <fullName evidence="2">DNase1 protein</fullName>
    </submittedName>
</protein>
<feature type="signal peptide" evidence="1">
    <location>
        <begin position="1"/>
        <end position="18"/>
    </location>
</feature>